<sequence>MNFSWRTFPKLFVVIPILHYVLSLCVDAESKEHKRLKELEKAKRKSITIAKSMEGQKN</sequence>
<evidence type="ECO:0000313" key="2">
    <source>
        <dbReference type="Proteomes" id="UP000504634"/>
    </source>
</evidence>
<organism evidence="2 3">
    <name type="scientific">Drosophila lebanonensis</name>
    <name type="common">Fruit fly</name>
    <name type="synonym">Scaptodrosophila lebanonensis</name>
    <dbReference type="NCBI Taxonomy" id="7225"/>
    <lineage>
        <taxon>Eukaryota</taxon>
        <taxon>Metazoa</taxon>
        <taxon>Ecdysozoa</taxon>
        <taxon>Arthropoda</taxon>
        <taxon>Hexapoda</taxon>
        <taxon>Insecta</taxon>
        <taxon>Pterygota</taxon>
        <taxon>Neoptera</taxon>
        <taxon>Endopterygota</taxon>
        <taxon>Diptera</taxon>
        <taxon>Brachycera</taxon>
        <taxon>Muscomorpha</taxon>
        <taxon>Ephydroidea</taxon>
        <taxon>Drosophilidae</taxon>
        <taxon>Scaptodrosophila</taxon>
    </lineage>
</organism>
<dbReference type="AlphaFoldDB" id="A0A6J2TD78"/>
<name>A0A6J2TD78_DROLE</name>
<proteinExistence type="predicted"/>
<protein>
    <submittedName>
        <fullName evidence="3">Uncharacterized protein LOC115624257</fullName>
    </submittedName>
</protein>
<reference evidence="3" key="1">
    <citation type="submission" date="2025-08" db="UniProtKB">
        <authorList>
            <consortium name="RefSeq"/>
        </authorList>
    </citation>
    <scope>IDENTIFICATION</scope>
    <source>
        <strain evidence="3">11010-0011.00</strain>
        <tissue evidence="3">Whole body</tissue>
    </source>
</reference>
<dbReference type="Proteomes" id="UP000504634">
    <property type="component" value="Unplaced"/>
</dbReference>
<feature type="chain" id="PRO_5026746316" evidence="1">
    <location>
        <begin position="24"/>
        <end position="58"/>
    </location>
</feature>
<keyword evidence="1" id="KW-0732">Signal</keyword>
<gene>
    <name evidence="3" type="primary">LOC115624257</name>
</gene>
<evidence type="ECO:0000313" key="3">
    <source>
        <dbReference type="RefSeq" id="XP_030374741.1"/>
    </source>
</evidence>
<dbReference type="RefSeq" id="XP_030374741.1">
    <property type="nucleotide sequence ID" value="XM_030518881.1"/>
</dbReference>
<accession>A0A6J2TD78</accession>
<dbReference type="GeneID" id="115624257"/>
<feature type="signal peptide" evidence="1">
    <location>
        <begin position="1"/>
        <end position="23"/>
    </location>
</feature>
<keyword evidence="2" id="KW-1185">Reference proteome</keyword>
<evidence type="ECO:0000256" key="1">
    <source>
        <dbReference type="SAM" id="SignalP"/>
    </source>
</evidence>